<organism evidence="7 8">
    <name type="scientific">Reinekea marinisedimentorum</name>
    <dbReference type="NCBI Taxonomy" id="230495"/>
    <lineage>
        <taxon>Bacteria</taxon>
        <taxon>Pseudomonadati</taxon>
        <taxon>Pseudomonadota</taxon>
        <taxon>Gammaproteobacteria</taxon>
        <taxon>Oceanospirillales</taxon>
        <taxon>Saccharospirillaceae</taxon>
        <taxon>Reinekea</taxon>
    </lineage>
</organism>
<evidence type="ECO:0000256" key="1">
    <source>
        <dbReference type="ARBA" id="ARBA00009437"/>
    </source>
</evidence>
<accession>A0A4R3I560</accession>
<dbReference type="GO" id="GO:0003700">
    <property type="term" value="F:DNA-binding transcription factor activity"/>
    <property type="evidence" value="ECO:0007669"/>
    <property type="project" value="InterPro"/>
</dbReference>
<feature type="domain" description="HTH lysR-type" evidence="5">
    <location>
        <begin position="26"/>
        <end position="82"/>
    </location>
</feature>
<dbReference type="AlphaFoldDB" id="A0A4R3I560"/>
<dbReference type="RefSeq" id="WP_132701539.1">
    <property type="nucleotide sequence ID" value="NZ_SLZR01000007.1"/>
</dbReference>
<dbReference type="PANTHER" id="PTHR30537:SF5">
    <property type="entry name" value="HTH-TYPE TRANSCRIPTIONAL ACTIVATOR TTDR-RELATED"/>
    <property type="match status" value="1"/>
</dbReference>
<gene>
    <name evidence="7" type="ORF">BCF53_107107</name>
</gene>
<reference evidence="7 8" key="1">
    <citation type="submission" date="2019-03" db="EMBL/GenBank/DDBJ databases">
        <title>Genomic Encyclopedia of Archaeal and Bacterial Type Strains, Phase II (KMG-II): from individual species to whole genera.</title>
        <authorList>
            <person name="Goeker M."/>
        </authorList>
    </citation>
    <scope>NUCLEOTIDE SEQUENCE [LARGE SCALE GENOMIC DNA]</scope>
    <source>
        <strain evidence="7 8">DSM 15388</strain>
    </source>
</reference>
<evidence type="ECO:0000256" key="3">
    <source>
        <dbReference type="ARBA" id="ARBA00023125"/>
    </source>
</evidence>
<dbReference type="InterPro" id="IPR000847">
    <property type="entry name" value="LysR_HTH_N"/>
</dbReference>
<dbReference type="PANTHER" id="PTHR30537">
    <property type="entry name" value="HTH-TYPE TRANSCRIPTIONAL REGULATOR"/>
    <property type="match status" value="1"/>
</dbReference>
<keyword evidence="3 7" id="KW-0238">DNA-binding</keyword>
<dbReference type="SUPFAM" id="SSF46785">
    <property type="entry name" value="Winged helix' DNA-binding domain"/>
    <property type="match status" value="1"/>
</dbReference>
<keyword evidence="8" id="KW-1185">Reference proteome</keyword>
<keyword evidence="2" id="KW-0805">Transcription regulation</keyword>
<comment type="similarity">
    <text evidence="1">Belongs to the LysR transcriptional regulatory family.</text>
</comment>
<evidence type="ECO:0000313" key="8">
    <source>
        <dbReference type="Proteomes" id="UP000295793"/>
    </source>
</evidence>
<dbReference type="EMBL" id="SLZR01000007">
    <property type="protein sequence ID" value="TCS41093.1"/>
    <property type="molecule type" value="Genomic_DNA"/>
</dbReference>
<sequence>MIEKRLESKEIHTNIGSMDPQQLVKMLFFIELINAGSITKAAEKMGVSTSTGSRWLQDLESELGMPLYQRNNPNQRSTEAGEYLYDKFSEISKDIYLLKNELTQFSTEVRGNIRICCSPIYAEKVLLPIVGEFLAEHPLVNVQMTVTPRGMDYLKDHDFVIFALAGKSSTRDSDLQLVRRNLLHEKFVTVASPTYLNKNGEPKTLEELSEHRCLYSKALLNENEWIFKKDGKVYPFRISKAIELSDAKMMAAAAVNSIAVAYLPEFLVSRHIECGRLVPIMTDYETDDWYLNIYYQPKRFMVQCINVFKEFFLSRHREKVNIFKNEG</sequence>
<dbReference type="Pfam" id="PF03466">
    <property type="entry name" value="LysR_substrate"/>
    <property type="match status" value="1"/>
</dbReference>
<dbReference type="Gene3D" id="3.40.190.290">
    <property type="match status" value="1"/>
</dbReference>
<dbReference type="OrthoDB" id="9815676at2"/>
<dbReference type="Proteomes" id="UP000295793">
    <property type="component" value="Unassembled WGS sequence"/>
</dbReference>
<evidence type="ECO:0000259" key="5">
    <source>
        <dbReference type="Pfam" id="PF00126"/>
    </source>
</evidence>
<keyword evidence="4" id="KW-0804">Transcription</keyword>
<evidence type="ECO:0000256" key="4">
    <source>
        <dbReference type="ARBA" id="ARBA00023163"/>
    </source>
</evidence>
<evidence type="ECO:0000313" key="7">
    <source>
        <dbReference type="EMBL" id="TCS41093.1"/>
    </source>
</evidence>
<dbReference type="SUPFAM" id="SSF53850">
    <property type="entry name" value="Periplasmic binding protein-like II"/>
    <property type="match status" value="1"/>
</dbReference>
<comment type="caution">
    <text evidence="7">The sequence shown here is derived from an EMBL/GenBank/DDBJ whole genome shotgun (WGS) entry which is preliminary data.</text>
</comment>
<dbReference type="InterPro" id="IPR005119">
    <property type="entry name" value="LysR_subst-bd"/>
</dbReference>
<dbReference type="InterPro" id="IPR036390">
    <property type="entry name" value="WH_DNA-bd_sf"/>
</dbReference>
<dbReference type="Gene3D" id="1.10.10.10">
    <property type="entry name" value="Winged helix-like DNA-binding domain superfamily/Winged helix DNA-binding domain"/>
    <property type="match status" value="1"/>
</dbReference>
<name>A0A4R3I560_9GAMM</name>
<dbReference type="InterPro" id="IPR036388">
    <property type="entry name" value="WH-like_DNA-bd_sf"/>
</dbReference>
<evidence type="ECO:0000259" key="6">
    <source>
        <dbReference type="Pfam" id="PF03466"/>
    </source>
</evidence>
<feature type="domain" description="LysR substrate-binding" evidence="6">
    <location>
        <begin position="108"/>
        <end position="315"/>
    </location>
</feature>
<proteinExistence type="inferred from homology"/>
<dbReference type="InterPro" id="IPR058163">
    <property type="entry name" value="LysR-type_TF_proteobact-type"/>
</dbReference>
<evidence type="ECO:0000256" key="2">
    <source>
        <dbReference type="ARBA" id="ARBA00023015"/>
    </source>
</evidence>
<dbReference type="GO" id="GO:0003677">
    <property type="term" value="F:DNA binding"/>
    <property type="evidence" value="ECO:0007669"/>
    <property type="project" value="UniProtKB-KW"/>
</dbReference>
<protein>
    <submittedName>
        <fullName evidence="7">DNA-binding transcriptional LysR family regulator</fullName>
    </submittedName>
</protein>
<dbReference type="Pfam" id="PF00126">
    <property type="entry name" value="HTH_1"/>
    <property type="match status" value="1"/>
</dbReference>
<dbReference type="CDD" id="cd08422">
    <property type="entry name" value="PBP2_CrgA_like"/>
    <property type="match status" value="1"/>
</dbReference>